<dbReference type="AlphaFoldDB" id="A0A2Z2Q304"/>
<organism evidence="2">
    <name type="scientific">Agrobacterium tumefaciens</name>
    <dbReference type="NCBI Taxonomy" id="358"/>
    <lineage>
        <taxon>Bacteria</taxon>
        <taxon>Pseudomonadati</taxon>
        <taxon>Pseudomonadota</taxon>
        <taxon>Alphaproteobacteria</taxon>
        <taxon>Hyphomicrobiales</taxon>
        <taxon>Rhizobiaceae</taxon>
        <taxon>Rhizobium/Agrobacterium group</taxon>
        <taxon>Agrobacterium</taxon>
        <taxon>Agrobacterium tumefaciens complex</taxon>
    </lineage>
</organism>
<feature type="domain" description="Acetophenone carboxylase-like C-terminal" evidence="1">
    <location>
        <begin position="8"/>
        <end position="51"/>
    </location>
</feature>
<dbReference type="Pfam" id="PF19278">
    <property type="entry name" value="Hydant_A_C"/>
    <property type="match status" value="1"/>
</dbReference>
<reference evidence="2" key="1">
    <citation type="submission" date="2016-10" db="EMBL/GenBank/DDBJ databases">
        <title>Agrobacterium Ti plasmids: Classification based on T-DNA and Vir regions organization.</title>
        <authorList>
            <person name="Nabi N."/>
            <person name="Vial L."/>
            <person name="Ben Hafsa A."/>
            <person name="Chapulliot D."/>
            <person name="Berard A."/>
            <person name="Chauveau A."/>
            <person name="Le Paslier M.-C."/>
            <person name="Harzallah Skhiri F."/>
            <person name="Brunel D."/>
            <person name="Nesme X."/>
            <person name="Chaouachi M."/>
        </authorList>
    </citation>
    <scope>NUCLEOTIDE SEQUENCE</scope>
    <source>
        <strain evidence="2">Tun147</strain>
        <plasmid evidence="2">pTi_Tun147</plasmid>
    </source>
</reference>
<keyword evidence="2" id="KW-0614">Plasmid</keyword>
<evidence type="ECO:0000259" key="1">
    <source>
        <dbReference type="Pfam" id="PF19278"/>
    </source>
</evidence>
<geneLocation type="plasmid" evidence="2">
    <name>pTi_Tun147</name>
</geneLocation>
<proteinExistence type="predicted"/>
<protein>
    <recommendedName>
        <fullName evidence="1">Acetophenone carboxylase-like C-terminal domain-containing protein</fullName>
    </recommendedName>
</protein>
<dbReference type="InterPro" id="IPR049517">
    <property type="entry name" value="ACX-like_C"/>
</dbReference>
<accession>A0A2Z2Q304</accession>
<dbReference type="EMBL" id="KY000067">
    <property type="protein sequence ID" value="ASK48142.1"/>
    <property type="molecule type" value="Genomic_DNA"/>
</dbReference>
<evidence type="ECO:0000313" key="2">
    <source>
        <dbReference type="EMBL" id="ASK48142.1"/>
    </source>
</evidence>
<name>A0A2Z2Q304_AGRTU</name>
<sequence length="59" mass="6498">MRFNGTVYPATKVYERDALGRDSLIIGPAVIQQVTATVVVPPDYSARIDAYDNIIISKD</sequence>